<dbReference type="PANTHER" id="PTHR32322:SF9">
    <property type="entry name" value="AMINO-ACID METABOLITE EFFLUX PUMP-RELATED"/>
    <property type="match status" value="1"/>
</dbReference>
<accession>A0ABR9K7P1</accession>
<organism evidence="9 10">
    <name type="scientific">Nonomuraea africana</name>
    <dbReference type="NCBI Taxonomy" id="46171"/>
    <lineage>
        <taxon>Bacteria</taxon>
        <taxon>Bacillati</taxon>
        <taxon>Actinomycetota</taxon>
        <taxon>Actinomycetes</taxon>
        <taxon>Streptosporangiales</taxon>
        <taxon>Streptosporangiaceae</taxon>
        <taxon>Nonomuraea</taxon>
    </lineage>
</organism>
<feature type="transmembrane region" description="Helical" evidence="7">
    <location>
        <begin position="185"/>
        <end position="206"/>
    </location>
</feature>
<feature type="transmembrane region" description="Helical" evidence="7">
    <location>
        <begin position="124"/>
        <end position="144"/>
    </location>
</feature>
<keyword evidence="3 7" id="KW-0812">Transmembrane</keyword>
<feature type="domain" description="EamA" evidence="8">
    <location>
        <begin position="154"/>
        <end position="290"/>
    </location>
</feature>
<evidence type="ECO:0000313" key="10">
    <source>
        <dbReference type="Proteomes" id="UP000661607"/>
    </source>
</evidence>
<feature type="compositionally biased region" description="Polar residues" evidence="6">
    <location>
        <begin position="331"/>
        <end position="341"/>
    </location>
</feature>
<evidence type="ECO:0000256" key="1">
    <source>
        <dbReference type="ARBA" id="ARBA00004141"/>
    </source>
</evidence>
<comment type="subcellular location">
    <subcellularLocation>
        <location evidence="1">Membrane</location>
        <topology evidence="1">Multi-pass membrane protein</topology>
    </subcellularLocation>
</comment>
<feature type="transmembrane region" description="Helical" evidence="7">
    <location>
        <begin position="253"/>
        <end position="269"/>
    </location>
</feature>
<dbReference type="SUPFAM" id="SSF103481">
    <property type="entry name" value="Multidrug resistance efflux transporter EmrE"/>
    <property type="match status" value="2"/>
</dbReference>
<sequence>MTSTSLGRWLPAYLLLALIWGNSFFFIKVAVGTLHPLQVSFGRMAIGAATLLVALALTRRALPRDPRLWGHFQVASVVLTTVPFTLFAYGEQYVSSVVAAIWNATTPLCTLAFTLLLRAEKPSAGRMAGLGLGFAGVMVVLGVWQPLSGGALGGSLACFGAALCYGVGGSYLGRFITGRRSEPPVVLAAGQLLSGALQLALITPLAGVALVDLSAPAAVWWSMLALGGLGTGVAYLLLYGVQARAGVTTTSTVTYLLPVFAVVSGVLVLGESLAWNQPVGAAVILVAIAMTQGLLTRRRAPAPPQPMEPGPASRESMEPRPASPEPVELGSVNSETLTPETSVPGPAIRRAEV</sequence>
<comment type="caution">
    <text evidence="9">The sequence shown here is derived from an EMBL/GenBank/DDBJ whole genome shotgun (WGS) entry which is preliminary data.</text>
</comment>
<dbReference type="RefSeq" id="WP_192773518.1">
    <property type="nucleotide sequence ID" value="NZ_BAAASY010000025.1"/>
</dbReference>
<comment type="similarity">
    <text evidence="2">Belongs to the EamA transporter family.</text>
</comment>
<dbReference type="PANTHER" id="PTHR32322">
    <property type="entry name" value="INNER MEMBRANE TRANSPORTER"/>
    <property type="match status" value="1"/>
</dbReference>
<evidence type="ECO:0000256" key="4">
    <source>
        <dbReference type="ARBA" id="ARBA00022989"/>
    </source>
</evidence>
<gene>
    <name evidence="9" type="ORF">H4W81_000795</name>
</gene>
<feature type="domain" description="EamA" evidence="8">
    <location>
        <begin position="12"/>
        <end position="141"/>
    </location>
</feature>
<evidence type="ECO:0000256" key="5">
    <source>
        <dbReference type="ARBA" id="ARBA00023136"/>
    </source>
</evidence>
<evidence type="ECO:0000256" key="6">
    <source>
        <dbReference type="SAM" id="MobiDB-lite"/>
    </source>
</evidence>
<evidence type="ECO:0000259" key="8">
    <source>
        <dbReference type="Pfam" id="PF00892"/>
    </source>
</evidence>
<dbReference type="InterPro" id="IPR037185">
    <property type="entry name" value="EmrE-like"/>
</dbReference>
<feature type="region of interest" description="Disordered" evidence="6">
    <location>
        <begin position="298"/>
        <end position="353"/>
    </location>
</feature>
<feature type="transmembrane region" description="Helical" evidence="7">
    <location>
        <begin position="275"/>
        <end position="295"/>
    </location>
</feature>
<evidence type="ECO:0000313" key="9">
    <source>
        <dbReference type="EMBL" id="MBE1558016.1"/>
    </source>
</evidence>
<name>A0ABR9K7P1_9ACTN</name>
<keyword evidence="5 7" id="KW-0472">Membrane</keyword>
<feature type="transmembrane region" description="Helical" evidence="7">
    <location>
        <begin position="96"/>
        <end position="117"/>
    </location>
</feature>
<feature type="transmembrane region" description="Helical" evidence="7">
    <location>
        <begin position="37"/>
        <end position="57"/>
    </location>
</feature>
<keyword evidence="4 7" id="KW-1133">Transmembrane helix</keyword>
<feature type="transmembrane region" description="Helical" evidence="7">
    <location>
        <begin position="69"/>
        <end position="90"/>
    </location>
</feature>
<dbReference type="InterPro" id="IPR050638">
    <property type="entry name" value="AA-Vitamin_Transporters"/>
</dbReference>
<evidence type="ECO:0000256" key="2">
    <source>
        <dbReference type="ARBA" id="ARBA00007362"/>
    </source>
</evidence>
<evidence type="ECO:0000256" key="7">
    <source>
        <dbReference type="SAM" id="Phobius"/>
    </source>
</evidence>
<proteinExistence type="inferred from homology"/>
<feature type="transmembrane region" description="Helical" evidence="7">
    <location>
        <begin position="218"/>
        <end position="241"/>
    </location>
</feature>
<feature type="transmembrane region" description="Helical" evidence="7">
    <location>
        <begin position="12"/>
        <end position="31"/>
    </location>
</feature>
<keyword evidence="10" id="KW-1185">Reference proteome</keyword>
<reference evidence="9 10" key="1">
    <citation type="submission" date="2020-10" db="EMBL/GenBank/DDBJ databases">
        <title>Sequencing the genomes of 1000 actinobacteria strains.</title>
        <authorList>
            <person name="Klenk H.-P."/>
        </authorList>
    </citation>
    <scope>NUCLEOTIDE SEQUENCE [LARGE SCALE GENOMIC DNA]</scope>
    <source>
        <strain evidence="9 10">DSM 43748</strain>
    </source>
</reference>
<dbReference type="EMBL" id="JADBEF010000001">
    <property type="protein sequence ID" value="MBE1558016.1"/>
    <property type="molecule type" value="Genomic_DNA"/>
</dbReference>
<dbReference type="InterPro" id="IPR000620">
    <property type="entry name" value="EamA_dom"/>
</dbReference>
<dbReference type="Proteomes" id="UP000661607">
    <property type="component" value="Unassembled WGS sequence"/>
</dbReference>
<evidence type="ECO:0000256" key="3">
    <source>
        <dbReference type="ARBA" id="ARBA00022692"/>
    </source>
</evidence>
<dbReference type="Pfam" id="PF00892">
    <property type="entry name" value="EamA"/>
    <property type="match status" value="2"/>
</dbReference>
<protein>
    <submittedName>
        <fullName evidence="9">Drug/metabolite transporter (DMT)-like permease</fullName>
    </submittedName>
</protein>
<feature type="transmembrane region" description="Helical" evidence="7">
    <location>
        <begin position="150"/>
        <end position="173"/>
    </location>
</feature>